<dbReference type="GO" id="GO:0016757">
    <property type="term" value="F:glycosyltransferase activity"/>
    <property type="evidence" value="ECO:0007669"/>
    <property type="project" value="InterPro"/>
</dbReference>
<evidence type="ECO:0000259" key="2">
    <source>
        <dbReference type="Pfam" id="PF00534"/>
    </source>
</evidence>
<evidence type="ECO:0008006" key="6">
    <source>
        <dbReference type="Google" id="ProtNLM"/>
    </source>
</evidence>
<gene>
    <name evidence="4" type="ORF">A2682_03845</name>
</gene>
<evidence type="ECO:0000256" key="1">
    <source>
        <dbReference type="ARBA" id="ARBA00022679"/>
    </source>
</evidence>
<dbReference type="SUPFAM" id="SSF53756">
    <property type="entry name" value="UDP-Glycosyltransferase/glycogen phosphorylase"/>
    <property type="match status" value="1"/>
</dbReference>
<evidence type="ECO:0000313" key="5">
    <source>
        <dbReference type="Proteomes" id="UP000178690"/>
    </source>
</evidence>
<organism evidence="4 5">
    <name type="scientific">Terrybacteria sp. (strain RIFCSPHIGHO2_01_FULL_58_15)</name>
    <dbReference type="NCBI Taxonomy" id="1802363"/>
    <lineage>
        <taxon>Bacteria</taxon>
        <taxon>Candidatus Terryibacteriota</taxon>
    </lineage>
</organism>
<dbReference type="AlphaFoldDB" id="A0A1G2PLF1"/>
<protein>
    <recommendedName>
        <fullName evidence="6">Glycosyl transferase family 1 domain-containing protein</fullName>
    </recommendedName>
</protein>
<feature type="domain" description="Glycosyltransferase subfamily 4-like N-terminal" evidence="3">
    <location>
        <begin position="17"/>
        <end position="180"/>
    </location>
</feature>
<dbReference type="Proteomes" id="UP000178690">
    <property type="component" value="Unassembled WGS sequence"/>
</dbReference>
<reference evidence="4 5" key="1">
    <citation type="journal article" date="2016" name="Nat. Commun.">
        <title>Thousands of microbial genomes shed light on interconnected biogeochemical processes in an aquifer system.</title>
        <authorList>
            <person name="Anantharaman K."/>
            <person name="Brown C.T."/>
            <person name="Hug L.A."/>
            <person name="Sharon I."/>
            <person name="Castelle C.J."/>
            <person name="Probst A.J."/>
            <person name="Thomas B.C."/>
            <person name="Singh A."/>
            <person name="Wilkins M.J."/>
            <person name="Karaoz U."/>
            <person name="Brodie E.L."/>
            <person name="Williams K.H."/>
            <person name="Hubbard S.S."/>
            <person name="Banfield J.F."/>
        </authorList>
    </citation>
    <scope>NUCLEOTIDE SEQUENCE [LARGE SCALE GENOMIC DNA]</scope>
    <source>
        <strain evidence="5">RIFCSPHIGHO2_01_FULL_58_15</strain>
    </source>
</reference>
<dbReference type="Pfam" id="PF00534">
    <property type="entry name" value="Glycos_transf_1"/>
    <property type="match status" value="1"/>
</dbReference>
<name>A0A1G2PLF1_TERXR</name>
<dbReference type="CDD" id="cd03809">
    <property type="entry name" value="GT4_MtfB-like"/>
    <property type="match status" value="1"/>
</dbReference>
<feature type="domain" description="Glycosyl transferase family 1" evidence="2">
    <location>
        <begin position="200"/>
        <end position="361"/>
    </location>
</feature>
<dbReference type="Gene3D" id="3.40.50.2000">
    <property type="entry name" value="Glycogen Phosphorylase B"/>
    <property type="match status" value="2"/>
</dbReference>
<comment type="caution">
    <text evidence="4">The sequence shown here is derived from an EMBL/GenBank/DDBJ whole genome shotgun (WGS) entry which is preliminary data.</text>
</comment>
<dbReference type="PANTHER" id="PTHR46401:SF2">
    <property type="entry name" value="GLYCOSYLTRANSFERASE WBBK-RELATED"/>
    <property type="match status" value="1"/>
</dbReference>
<dbReference type="PANTHER" id="PTHR46401">
    <property type="entry name" value="GLYCOSYLTRANSFERASE WBBK-RELATED"/>
    <property type="match status" value="1"/>
</dbReference>
<dbReference type="EMBL" id="MHST01000013">
    <property type="protein sequence ID" value="OHA49138.1"/>
    <property type="molecule type" value="Genomic_DNA"/>
</dbReference>
<evidence type="ECO:0000313" key="4">
    <source>
        <dbReference type="EMBL" id="OHA49138.1"/>
    </source>
</evidence>
<dbReference type="InterPro" id="IPR028098">
    <property type="entry name" value="Glyco_trans_4-like_N"/>
</dbReference>
<sequence length="388" mass="43071">MTIGIDIRHLARGPSTGIAEVTCELIEVLARLAPEDRIRVFYTGRRIPPTRVLSWPDTFVNLTLTRWRMPNRLFDFAARGLRFPKLDLVLGSVDIFLSPHALVAPLRASRRVVVVHDLSFVAHPEFFSPASRRWHRLMDIRQQAREAARLVVPSQATARDLTRFWHVPKERIRVIPWGTDFSPKGASESIPDFKFPGRSGQVPTSNFALYLGAVEARKNVVGIVRALALLAREPAFRNFRLVIAGPEGWKGTEVVREAQMLGIGSSVVFLGYVSEGEKQALYRRASLFVYPSFYEGFGLPVLEAMAAGVPVVTSAISSLPEVAGDAALLVDPRQPEDIAIAMREILNDRILADTLAARGRARAAQFTWEKTGQAVLETLRDVAANPHP</sequence>
<dbReference type="FunFam" id="3.40.50.2000:FF:000119">
    <property type="entry name" value="Glycosyl transferase group 1"/>
    <property type="match status" value="1"/>
</dbReference>
<accession>A0A1G2PLF1</accession>
<dbReference type="InterPro" id="IPR001296">
    <property type="entry name" value="Glyco_trans_1"/>
</dbReference>
<dbReference type="STRING" id="1802363.A2682_03845"/>
<dbReference type="GO" id="GO:0009103">
    <property type="term" value="P:lipopolysaccharide biosynthetic process"/>
    <property type="evidence" value="ECO:0007669"/>
    <property type="project" value="TreeGrafter"/>
</dbReference>
<dbReference type="Pfam" id="PF13439">
    <property type="entry name" value="Glyco_transf_4"/>
    <property type="match status" value="1"/>
</dbReference>
<keyword evidence="1" id="KW-0808">Transferase</keyword>
<proteinExistence type="predicted"/>
<evidence type="ECO:0000259" key="3">
    <source>
        <dbReference type="Pfam" id="PF13439"/>
    </source>
</evidence>